<dbReference type="PROSITE" id="PS51257">
    <property type="entry name" value="PROKAR_LIPOPROTEIN"/>
    <property type="match status" value="1"/>
</dbReference>
<protein>
    <submittedName>
        <fullName evidence="2">Arylesterase</fullName>
    </submittedName>
</protein>
<dbReference type="Proteomes" id="UP001201273">
    <property type="component" value="Unassembled WGS sequence"/>
</dbReference>
<evidence type="ECO:0000259" key="1">
    <source>
        <dbReference type="Pfam" id="PF13472"/>
    </source>
</evidence>
<sequence>MRTLPLRVWYFLILGFCCLITACSDSSQKIKLTQDSLIVAFGDSLTQGIGASPTESYPSILSQQLGVSVINKGVSGETSAQGLARLEAILNETAPDLVILCYGGNDLLRKLPLSELERNLEQMINLIKSYHAEVILVGVPKPAIFLSSVPLYEELAERHQLVAELNVLSDLLDQKTMKSDAVHLNSKGYQAFASALAKKIDIQ</sequence>
<dbReference type="InterPro" id="IPR013830">
    <property type="entry name" value="SGNH_hydro"/>
</dbReference>
<dbReference type="EMBL" id="JAIMJA010000022">
    <property type="protein sequence ID" value="MCE2596646.1"/>
    <property type="molecule type" value="Genomic_DNA"/>
</dbReference>
<dbReference type="Pfam" id="PF13472">
    <property type="entry name" value="Lipase_GDSL_2"/>
    <property type="match status" value="1"/>
</dbReference>
<dbReference type="PANTHER" id="PTHR30383">
    <property type="entry name" value="THIOESTERASE 1/PROTEASE 1/LYSOPHOSPHOLIPASE L1"/>
    <property type="match status" value="1"/>
</dbReference>
<name>A0ABS8WFX3_9GAMM</name>
<evidence type="ECO:0000313" key="3">
    <source>
        <dbReference type="Proteomes" id="UP001201273"/>
    </source>
</evidence>
<accession>A0ABS8WFX3</accession>
<dbReference type="InterPro" id="IPR051532">
    <property type="entry name" value="Ester_Hydrolysis_Enzymes"/>
</dbReference>
<dbReference type="Gene3D" id="3.40.50.1110">
    <property type="entry name" value="SGNH hydrolase"/>
    <property type="match status" value="1"/>
</dbReference>
<evidence type="ECO:0000313" key="2">
    <source>
        <dbReference type="EMBL" id="MCE2596646.1"/>
    </source>
</evidence>
<gene>
    <name evidence="2" type="ORF">K6Y31_17800</name>
</gene>
<organism evidence="2 3">
    <name type="scientific">Motilimonas cestriensis</name>
    <dbReference type="NCBI Taxonomy" id="2742685"/>
    <lineage>
        <taxon>Bacteria</taxon>
        <taxon>Pseudomonadati</taxon>
        <taxon>Pseudomonadota</taxon>
        <taxon>Gammaproteobacteria</taxon>
        <taxon>Alteromonadales</taxon>
        <taxon>Alteromonadales genera incertae sedis</taxon>
        <taxon>Motilimonas</taxon>
    </lineage>
</organism>
<comment type="caution">
    <text evidence="2">The sequence shown here is derived from an EMBL/GenBank/DDBJ whole genome shotgun (WGS) entry which is preliminary data.</text>
</comment>
<dbReference type="RefSeq" id="WP_233054277.1">
    <property type="nucleotide sequence ID" value="NZ_JAIMJA010000022.1"/>
</dbReference>
<dbReference type="InterPro" id="IPR036514">
    <property type="entry name" value="SGNH_hydro_sf"/>
</dbReference>
<keyword evidence="3" id="KW-1185">Reference proteome</keyword>
<dbReference type="CDD" id="cd01822">
    <property type="entry name" value="Lysophospholipase_L1_like"/>
    <property type="match status" value="1"/>
</dbReference>
<reference evidence="2 3" key="1">
    <citation type="journal article" date="2022" name="Environ. Microbiol. Rep.">
        <title>Eco-phylogenetic analyses reveal divergent evolution of vitamin B12 metabolism in the marine bacterial family 'Psychromonadaceae'.</title>
        <authorList>
            <person name="Jin X."/>
            <person name="Yang Y."/>
            <person name="Cao H."/>
            <person name="Gao B."/>
            <person name="Zhao Z."/>
        </authorList>
    </citation>
    <scope>NUCLEOTIDE SEQUENCE [LARGE SCALE GENOMIC DNA]</scope>
    <source>
        <strain evidence="2 3">MKS20</strain>
    </source>
</reference>
<dbReference type="SUPFAM" id="SSF52266">
    <property type="entry name" value="SGNH hydrolase"/>
    <property type="match status" value="1"/>
</dbReference>
<proteinExistence type="predicted"/>
<dbReference type="PANTHER" id="PTHR30383:SF24">
    <property type="entry name" value="THIOESTERASE 1_PROTEASE 1_LYSOPHOSPHOLIPASE L1"/>
    <property type="match status" value="1"/>
</dbReference>
<feature type="domain" description="SGNH hydrolase-type esterase" evidence="1">
    <location>
        <begin position="40"/>
        <end position="191"/>
    </location>
</feature>